<evidence type="ECO:0000313" key="5">
    <source>
        <dbReference type="Proteomes" id="UP001307760"/>
    </source>
</evidence>
<dbReference type="PANTHER" id="PTHR44845">
    <property type="entry name" value="CARRIER DOMAIN-CONTAINING PROTEIN"/>
    <property type="match status" value="1"/>
</dbReference>
<dbReference type="SUPFAM" id="SSF56801">
    <property type="entry name" value="Acetyl-CoA synthetase-like"/>
    <property type="match status" value="1"/>
</dbReference>
<organism evidence="4 5">
    <name type="scientific">Streptomyces bugieae</name>
    <dbReference type="NCBI Taxonomy" id="3098223"/>
    <lineage>
        <taxon>Bacteria</taxon>
        <taxon>Bacillati</taxon>
        <taxon>Actinomycetota</taxon>
        <taxon>Actinomycetes</taxon>
        <taxon>Kitasatosporales</taxon>
        <taxon>Streptomycetaceae</taxon>
        <taxon>Streptomyces</taxon>
    </lineage>
</organism>
<dbReference type="EMBL" id="JAZBJP010000085">
    <property type="protein sequence ID" value="MEE4425505.1"/>
    <property type="molecule type" value="Genomic_DNA"/>
</dbReference>
<dbReference type="Proteomes" id="UP001307760">
    <property type="component" value="Unassembled WGS sequence"/>
</dbReference>
<gene>
    <name evidence="4" type="ORF">V2J85_40295</name>
</gene>
<comment type="caution">
    <text evidence="4">The sequence shown here is derived from an EMBL/GenBank/DDBJ whole genome shotgun (WGS) entry which is preliminary data.</text>
</comment>
<evidence type="ECO:0000313" key="4">
    <source>
        <dbReference type="EMBL" id="MEE4425505.1"/>
    </source>
</evidence>
<reference evidence="4 5" key="1">
    <citation type="submission" date="2023-12" db="EMBL/GenBank/DDBJ databases">
        <title>30 novel species of actinomycetes from the DSMZ collection.</title>
        <authorList>
            <person name="Nouioui I."/>
        </authorList>
    </citation>
    <scope>NUCLEOTIDE SEQUENCE [LARGE SCALE GENOMIC DNA]</scope>
    <source>
        <strain evidence="4 5">DSM 41528</strain>
    </source>
</reference>
<feature type="non-terminal residue" evidence="4">
    <location>
        <position position="264"/>
    </location>
</feature>
<sequence>YNDTFRNHPDRPLREQLADRAGARPDAPALRCGADRLTFAELHARADRLAHELVARGAGPGELVAVALPRSTDLVVATLAVVKAGAAYLPLDPGYPADRIAYMLDDAAPALVLTTTGVAAALDAVTTHPHLLLDTAAPLLAGRPTGPVSTAAPHPADTAYTIYTSGSTGRPKGVVVPQGALVNLLHDMAERFRIDGGDRFLSVTTFGFDISNLELFVPLLTGAELVLAEHDSVRDPAALAALITGSDATVMQATPTLWHALVTE</sequence>
<protein>
    <submittedName>
        <fullName evidence="4">AMP-binding protein</fullName>
    </submittedName>
</protein>
<accession>A0ABU7P4H9</accession>
<dbReference type="PANTHER" id="PTHR44845:SF6">
    <property type="entry name" value="BETA-ALANINE-ACTIVATING ENZYME"/>
    <property type="match status" value="1"/>
</dbReference>
<keyword evidence="1" id="KW-0596">Phosphopantetheine</keyword>
<evidence type="ECO:0000259" key="3">
    <source>
        <dbReference type="Pfam" id="PF00501"/>
    </source>
</evidence>
<evidence type="ECO:0000256" key="1">
    <source>
        <dbReference type="ARBA" id="ARBA00022450"/>
    </source>
</evidence>
<keyword evidence="5" id="KW-1185">Reference proteome</keyword>
<feature type="domain" description="AMP-dependent synthetase/ligase" evidence="3">
    <location>
        <begin position="18"/>
        <end position="262"/>
    </location>
</feature>
<dbReference type="Pfam" id="PF00501">
    <property type="entry name" value="AMP-binding"/>
    <property type="match status" value="1"/>
</dbReference>
<keyword evidence="2" id="KW-0597">Phosphoprotein</keyword>
<name>A0ABU7P4H9_9ACTN</name>
<dbReference type="Gene3D" id="3.40.50.980">
    <property type="match status" value="2"/>
</dbReference>
<dbReference type="RefSeq" id="WP_330824348.1">
    <property type="nucleotide sequence ID" value="NZ_JAZBJP010000085.1"/>
</dbReference>
<dbReference type="PRINTS" id="PR00154">
    <property type="entry name" value="AMPBINDING"/>
</dbReference>
<evidence type="ECO:0000256" key="2">
    <source>
        <dbReference type="ARBA" id="ARBA00022553"/>
    </source>
</evidence>
<proteinExistence type="predicted"/>
<feature type="non-terminal residue" evidence="4">
    <location>
        <position position="1"/>
    </location>
</feature>
<dbReference type="InterPro" id="IPR020459">
    <property type="entry name" value="AMP-binding"/>
</dbReference>
<dbReference type="InterPro" id="IPR000873">
    <property type="entry name" value="AMP-dep_synth/lig_dom"/>
</dbReference>